<feature type="domain" description="Fatty acid hydroxylase" evidence="6">
    <location>
        <begin position="85"/>
        <end position="216"/>
    </location>
</feature>
<evidence type="ECO:0000256" key="4">
    <source>
        <dbReference type="ARBA" id="ARBA00023136"/>
    </source>
</evidence>
<keyword evidence="4 5" id="KW-0472">Membrane</keyword>
<name>A0ABU9L3P8_9FLAO</name>
<feature type="transmembrane region" description="Helical" evidence="5">
    <location>
        <begin position="122"/>
        <end position="141"/>
    </location>
</feature>
<feature type="transmembrane region" description="Helical" evidence="5">
    <location>
        <begin position="12"/>
        <end position="31"/>
    </location>
</feature>
<gene>
    <name evidence="7" type="ORF">AABB81_10130</name>
</gene>
<comment type="caution">
    <text evidence="7">The sequence shown here is derived from an EMBL/GenBank/DDBJ whole genome shotgun (WGS) entry which is preliminary data.</text>
</comment>
<dbReference type="PANTHER" id="PTHR11863">
    <property type="entry name" value="STEROL DESATURASE"/>
    <property type="match status" value="1"/>
</dbReference>
<dbReference type="RefSeq" id="WP_342160335.1">
    <property type="nucleotide sequence ID" value="NZ_JBCDNA010000002.1"/>
</dbReference>
<dbReference type="EMBL" id="JBCDNA010000002">
    <property type="protein sequence ID" value="MEL4456254.1"/>
    <property type="molecule type" value="Genomic_DNA"/>
</dbReference>
<keyword evidence="8" id="KW-1185">Reference proteome</keyword>
<evidence type="ECO:0000313" key="8">
    <source>
        <dbReference type="Proteomes" id="UP001474120"/>
    </source>
</evidence>
<dbReference type="Proteomes" id="UP001474120">
    <property type="component" value="Unassembled WGS sequence"/>
</dbReference>
<comment type="subcellular location">
    <subcellularLocation>
        <location evidence="1">Membrane</location>
    </subcellularLocation>
</comment>
<dbReference type="InterPro" id="IPR006694">
    <property type="entry name" value="Fatty_acid_hydroxylase"/>
</dbReference>
<evidence type="ECO:0000256" key="5">
    <source>
        <dbReference type="SAM" id="Phobius"/>
    </source>
</evidence>
<sequence>MPTPLEILLDPISLIALSMYALLIIWEALFPASELPKVKNWKLKGLFSFFVYFFLSSYLPLLTDPFLSKFQLFDLTGLGNVGGGILAIILYEFGLFFWHWAIHKSDILWRVFHQMHHSPERMDTYGAFYFSIFDMIGFTFLGSICLALFIGVTPQAVTIMLLTTMFLAIFQHTNIRTPQWLGYIVQRPESHTVHHARGVHKYNYSDLPVFDMMFGTFKNPKGYEHETGFYEGASSKIIEMLTFQDINKSKSQAQKS</sequence>
<evidence type="ECO:0000256" key="3">
    <source>
        <dbReference type="ARBA" id="ARBA00022989"/>
    </source>
</evidence>
<dbReference type="InterPro" id="IPR050307">
    <property type="entry name" value="Sterol_Desaturase_Related"/>
</dbReference>
<evidence type="ECO:0000313" key="7">
    <source>
        <dbReference type="EMBL" id="MEL4456254.1"/>
    </source>
</evidence>
<keyword evidence="2 5" id="KW-0812">Transmembrane</keyword>
<accession>A0ABU9L3P8</accession>
<proteinExistence type="predicted"/>
<evidence type="ECO:0000256" key="2">
    <source>
        <dbReference type="ARBA" id="ARBA00022692"/>
    </source>
</evidence>
<feature type="transmembrane region" description="Helical" evidence="5">
    <location>
        <begin position="147"/>
        <end position="170"/>
    </location>
</feature>
<protein>
    <submittedName>
        <fullName evidence="7">Sterol desaturase family protein</fullName>
    </submittedName>
</protein>
<keyword evidence="3 5" id="KW-1133">Transmembrane helix</keyword>
<feature type="transmembrane region" description="Helical" evidence="5">
    <location>
        <begin position="81"/>
        <end position="101"/>
    </location>
</feature>
<dbReference type="Pfam" id="PF04116">
    <property type="entry name" value="FA_hydroxylase"/>
    <property type="match status" value="1"/>
</dbReference>
<reference evidence="7 8" key="1">
    <citation type="submission" date="2024-04" db="EMBL/GenBank/DDBJ databases">
        <title>whole genome sequencing of Lutimonas vermicola strain IMCC1616.</title>
        <authorList>
            <person name="Bae S.S."/>
        </authorList>
    </citation>
    <scope>NUCLEOTIDE SEQUENCE [LARGE SCALE GENOMIC DNA]</scope>
    <source>
        <strain evidence="7 8">IMCC1616</strain>
    </source>
</reference>
<evidence type="ECO:0000259" key="6">
    <source>
        <dbReference type="Pfam" id="PF04116"/>
    </source>
</evidence>
<feature type="transmembrane region" description="Helical" evidence="5">
    <location>
        <begin position="43"/>
        <end position="61"/>
    </location>
</feature>
<evidence type="ECO:0000256" key="1">
    <source>
        <dbReference type="ARBA" id="ARBA00004370"/>
    </source>
</evidence>
<organism evidence="7 8">
    <name type="scientific">Lutimonas vermicola</name>
    <dbReference type="NCBI Taxonomy" id="414288"/>
    <lineage>
        <taxon>Bacteria</taxon>
        <taxon>Pseudomonadati</taxon>
        <taxon>Bacteroidota</taxon>
        <taxon>Flavobacteriia</taxon>
        <taxon>Flavobacteriales</taxon>
        <taxon>Flavobacteriaceae</taxon>
        <taxon>Lutimonas</taxon>
    </lineage>
</organism>